<dbReference type="InterPro" id="IPR005000">
    <property type="entry name" value="Aldolase/citrate-lyase_domain"/>
</dbReference>
<reference evidence="5 6" key="1">
    <citation type="submission" date="2016-10" db="EMBL/GenBank/DDBJ databases">
        <authorList>
            <person name="de Groot N.N."/>
        </authorList>
    </citation>
    <scope>NUCLEOTIDE SEQUENCE [LARGE SCALE GENOMIC DNA]</scope>
    <source>
        <strain evidence="5 6">DSM 26130</strain>
    </source>
</reference>
<dbReference type="GO" id="GO:0005737">
    <property type="term" value="C:cytoplasm"/>
    <property type="evidence" value="ECO:0007669"/>
    <property type="project" value="TreeGrafter"/>
</dbReference>
<comment type="similarity">
    <text evidence="1">Belongs to the HpcH/HpaI aldolase family.</text>
</comment>
<keyword evidence="2" id="KW-0479">Metal-binding</keyword>
<evidence type="ECO:0000259" key="4">
    <source>
        <dbReference type="Pfam" id="PF03328"/>
    </source>
</evidence>
<dbReference type="InterPro" id="IPR040442">
    <property type="entry name" value="Pyrv_kinase-like_dom_sf"/>
</dbReference>
<dbReference type="InterPro" id="IPR015813">
    <property type="entry name" value="Pyrv/PenolPyrv_kinase-like_dom"/>
</dbReference>
<dbReference type="Gene3D" id="3.20.20.60">
    <property type="entry name" value="Phosphoenolpyruvate-binding domains"/>
    <property type="match status" value="1"/>
</dbReference>
<protein>
    <submittedName>
        <fullName evidence="5">4-hydroxy-2-oxoheptanedioate aldolase</fullName>
    </submittedName>
</protein>
<dbReference type="SUPFAM" id="SSF51621">
    <property type="entry name" value="Phosphoenolpyruvate/pyruvate domain"/>
    <property type="match status" value="1"/>
</dbReference>
<dbReference type="PANTHER" id="PTHR30502:SF0">
    <property type="entry name" value="PHOSPHOENOLPYRUVATE CARBOXYLASE FAMILY PROTEIN"/>
    <property type="match status" value="1"/>
</dbReference>
<dbReference type="Proteomes" id="UP000198598">
    <property type="component" value="Unassembled WGS sequence"/>
</dbReference>
<dbReference type="GO" id="GO:0016832">
    <property type="term" value="F:aldehyde-lyase activity"/>
    <property type="evidence" value="ECO:0007669"/>
    <property type="project" value="TreeGrafter"/>
</dbReference>
<gene>
    <name evidence="5" type="ORF">SAMN05216167_102459</name>
</gene>
<dbReference type="GO" id="GO:0046872">
    <property type="term" value="F:metal ion binding"/>
    <property type="evidence" value="ECO:0007669"/>
    <property type="project" value="UniProtKB-KW"/>
</dbReference>
<dbReference type="RefSeq" id="WP_093824456.1">
    <property type="nucleotide sequence ID" value="NZ_FOLQ01000002.1"/>
</dbReference>
<keyword evidence="6" id="KW-1185">Reference proteome</keyword>
<dbReference type="InterPro" id="IPR050251">
    <property type="entry name" value="HpcH-HpaI_aldolase"/>
</dbReference>
<sequence length="253" mass="26980">MKQNIVKTRLKNNQPVLGILSNSTDPTVAELCGFSGLDFYMIDGEHSPVTTAQVQDIVRACELSGITPLARVRSNDPKLILQFLDAGVMGIMMPAVSTVAEAEALVQAVKYPPLGLRGFAPMRACDYLLGTMNQGEYVEFANEQTLVLPQIEDKEAIANLDDLLTVEGIDGFVIGPRDLAMSMGYFDGPGHDEVKRTIAGVVDKIKKAGLIAGTTAATGDQAKALIDRGVLFCLNSFAGLLKSAAGDFMKGRG</sequence>
<accession>A0A1I1M6X7</accession>
<evidence type="ECO:0000313" key="6">
    <source>
        <dbReference type="Proteomes" id="UP000198598"/>
    </source>
</evidence>
<feature type="domain" description="HpcH/HpaI aldolase/citrate lyase" evidence="4">
    <location>
        <begin position="21"/>
        <end position="236"/>
    </location>
</feature>
<evidence type="ECO:0000256" key="2">
    <source>
        <dbReference type="ARBA" id="ARBA00022723"/>
    </source>
</evidence>
<organism evidence="5 6">
    <name type="scientific">Spirosoma endophyticum</name>
    <dbReference type="NCBI Taxonomy" id="662367"/>
    <lineage>
        <taxon>Bacteria</taxon>
        <taxon>Pseudomonadati</taxon>
        <taxon>Bacteroidota</taxon>
        <taxon>Cytophagia</taxon>
        <taxon>Cytophagales</taxon>
        <taxon>Cytophagaceae</taxon>
        <taxon>Spirosoma</taxon>
    </lineage>
</organism>
<dbReference type="OrthoDB" id="86160at2"/>
<dbReference type="AlphaFoldDB" id="A0A1I1M6X7"/>
<proteinExistence type="inferred from homology"/>
<dbReference type="STRING" id="662367.SAMN05216167_102459"/>
<evidence type="ECO:0000313" key="5">
    <source>
        <dbReference type="EMBL" id="SFC80532.1"/>
    </source>
</evidence>
<dbReference type="EMBL" id="FOLQ01000002">
    <property type="protein sequence ID" value="SFC80532.1"/>
    <property type="molecule type" value="Genomic_DNA"/>
</dbReference>
<dbReference type="PANTHER" id="PTHR30502">
    <property type="entry name" value="2-KETO-3-DEOXY-L-RHAMNONATE ALDOLASE"/>
    <property type="match status" value="1"/>
</dbReference>
<name>A0A1I1M6X7_9BACT</name>
<evidence type="ECO:0000256" key="1">
    <source>
        <dbReference type="ARBA" id="ARBA00005568"/>
    </source>
</evidence>
<dbReference type="Pfam" id="PF03328">
    <property type="entry name" value="HpcH_HpaI"/>
    <property type="match status" value="1"/>
</dbReference>
<evidence type="ECO:0000256" key="3">
    <source>
        <dbReference type="ARBA" id="ARBA00023239"/>
    </source>
</evidence>
<keyword evidence="3" id="KW-0456">Lyase</keyword>